<accession>A0A9E1GIH8</accession>
<dbReference type="EMBL" id="JAGZYH010000005">
    <property type="protein sequence ID" value="MBS6620981.1"/>
    <property type="molecule type" value="Genomic_DNA"/>
</dbReference>
<dbReference type="AlphaFoldDB" id="A0A9E1GIH8"/>
<comment type="caution">
    <text evidence="1">The sequence shown here is derived from an EMBL/GenBank/DDBJ whole genome shotgun (WGS) entry which is preliminary data.</text>
</comment>
<evidence type="ECO:0000313" key="2">
    <source>
        <dbReference type="Proteomes" id="UP000811365"/>
    </source>
</evidence>
<reference evidence="1" key="1">
    <citation type="submission" date="2021-02" db="EMBL/GenBank/DDBJ databases">
        <title>Infant gut strain persistence is associated with maternal origin, phylogeny, and functional potential including surface adhesion and iron acquisition.</title>
        <authorList>
            <person name="Lou Y.C."/>
        </authorList>
    </citation>
    <scope>NUCLEOTIDE SEQUENCE</scope>
    <source>
        <strain evidence="1">L2_039_000G1_dasL2_039_000G1_maxbin2.maxbin.077</strain>
    </source>
</reference>
<evidence type="ECO:0000313" key="1">
    <source>
        <dbReference type="EMBL" id="MBS6620981.1"/>
    </source>
</evidence>
<sequence length="73" mass="8098">MQFADVACALKTQTAIIYHRQMNCKYLCLSLPSPALFVNGDSKEKRPWPNAIITSQEISATAPFDEAYFSLAA</sequence>
<gene>
    <name evidence="1" type="ORF">KH315_02265</name>
</gene>
<organism evidence="1 2">
    <name type="scientific">Faecalibacterium prausnitzii</name>
    <dbReference type="NCBI Taxonomy" id="853"/>
    <lineage>
        <taxon>Bacteria</taxon>
        <taxon>Bacillati</taxon>
        <taxon>Bacillota</taxon>
        <taxon>Clostridia</taxon>
        <taxon>Eubacteriales</taxon>
        <taxon>Oscillospiraceae</taxon>
        <taxon>Faecalibacterium</taxon>
    </lineage>
</organism>
<protein>
    <submittedName>
        <fullName evidence="1">Uncharacterized protein</fullName>
    </submittedName>
</protein>
<dbReference type="Proteomes" id="UP000811365">
    <property type="component" value="Unassembled WGS sequence"/>
</dbReference>
<proteinExistence type="predicted"/>
<name>A0A9E1GIH8_9FIRM</name>